<dbReference type="AlphaFoldDB" id="A0A1X7C7A9"/>
<dbReference type="Proteomes" id="UP000192906">
    <property type="component" value="Unassembled WGS sequence"/>
</dbReference>
<dbReference type="InterPro" id="IPR006675">
    <property type="entry name" value="HDIG_dom"/>
</dbReference>
<dbReference type="Pfam" id="PF01966">
    <property type="entry name" value="HD"/>
    <property type="match status" value="1"/>
</dbReference>
<feature type="domain" description="HD" evidence="1">
    <location>
        <begin position="21"/>
        <end position="95"/>
    </location>
</feature>
<proteinExistence type="predicted"/>
<dbReference type="PANTHER" id="PTHR38659:SF1">
    <property type="entry name" value="METAL DEPENDENT PHOSPHOHYDROLASE"/>
    <property type="match status" value="1"/>
</dbReference>
<gene>
    <name evidence="2" type="ORF">SAMN06295933_0431</name>
</gene>
<dbReference type="PANTHER" id="PTHR38659">
    <property type="entry name" value="METAL-DEPENDENT PHOSPHOHYDROLASE"/>
    <property type="match status" value="1"/>
</dbReference>
<organism evidence="2 3">
    <name type="scientific">Desulfovibrio gilichinskyi</name>
    <dbReference type="NCBI Taxonomy" id="1519643"/>
    <lineage>
        <taxon>Bacteria</taxon>
        <taxon>Pseudomonadati</taxon>
        <taxon>Thermodesulfobacteriota</taxon>
        <taxon>Desulfovibrionia</taxon>
        <taxon>Desulfovibrionales</taxon>
        <taxon>Desulfovibrionaceae</taxon>
        <taxon>Desulfovibrio</taxon>
    </lineage>
</organism>
<dbReference type="OrthoDB" id="9801160at2"/>
<evidence type="ECO:0000259" key="1">
    <source>
        <dbReference type="Pfam" id="PF01966"/>
    </source>
</evidence>
<protein>
    <recommendedName>
        <fullName evidence="1">HD domain-containing protein</fullName>
    </recommendedName>
</protein>
<dbReference type="InterPro" id="IPR006674">
    <property type="entry name" value="HD_domain"/>
</dbReference>
<accession>A0A1X7C7A9</accession>
<dbReference type="EMBL" id="FWZU01000001">
    <property type="protein sequence ID" value="SME91156.1"/>
    <property type="molecule type" value="Genomic_DNA"/>
</dbReference>
<dbReference type="NCBIfam" id="TIGR00277">
    <property type="entry name" value="HDIG"/>
    <property type="match status" value="1"/>
</dbReference>
<dbReference type="RefSeq" id="WP_085097622.1">
    <property type="nucleotide sequence ID" value="NZ_FWZU01000001.1"/>
</dbReference>
<dbReference type="Gene3D" id="1.10.3210.10">
    <property type="entry name" value="Hypothetical protein af1432"/>
    <property type="match status" value="1"/>
</dbReference>
<dbReference type="STRING" id="1519643.SAMN06295933_0431"/>
<keyword evidence="3" id="KW-1185">Reference proteome</keyword>
<name>A0A1X7C7A9_9BACT</name>
<evidence type="ECO:0000313" key="3">
    <source>
        <dbReference type="Proteomes" id="UP000192906"/>
    </source>
</evidence>
<evidence type="ECO:0000313" key="2">
    <source>
        <dbReference type="EMBL" id="SME91156.1"/>
    </source>
</evidence>
<reference evidence="3" key="1">
    <citation type="submission" date="2017-04" db="EMBL/GenBank/DDBJ databases">
        <authorList>
            <person name="Varghese N."/>
            <person name="Submissions S."/>
        </authorList>
    </citation>
    <scope>NUCLEOTIDE SEQUENCE [LARGE SCALE GENOMIC DNA]</scope>
    <source>
        <strain evidence="3">K3S</strain>
    </source>
</reference>
<dbReference type="SUPFAM" id="SSF109604">
    <property type="entry name" value="HD-domain/PDEase-like"/>
    <property type="match status" value="1"/>
</dbReference>
<sequence>MISRDDAFDLLNINTHEENLIHHALESEAVLKAIAVKLGKNQDKWALTGLLHDLDYSKTCTDPENHGLISAQILEDHLPPDSIKAIRAHNSEMNGVKPDTDLDFALRCGETVTGLIHANALIRPERMKGMTPKSLVKKMKAKAFAASVNREIIKECTHIGLDLNDFLALSIAAIEEIAPEVGLG</sequence>